<dbReference type="GO" id="GO:0009297">
    <property type="term" value="P:pilus assembly"/>
    <property type="evidence" value="ECO:0007669"/>
    <property type="project" value="InterPro"/>
</dbReference>
<keyword evidence="3 9" id="KW-0813">Transport</keyword>
<keyword evidence="6 10" id="KW-0732">Signal</keyword>
<dbReference type="AlphaFoldDB" id="A0A420XG67"/>
<keyword evidence="4" id="KW-1134">Transmembrane beta strand</keyword>
<evidence type="ECO:0000256" key="7">
    <source>
        <dbReference type="ARBA" id="ARBA00023136"/>
    </source>
</evidence>
<keyword evidence="9" id="KW-1029">Fimbrium biogenesis</keyword>
<dbReference type="PANTHER" id="PTHR30451">
    <property type="entry name" value="OUTER MEMBRANE USHER PROTEIN"/>
    <property type="match status" value="1"/>
</dbReference>
<dbReference type="GO" id="GO:0009279">
    <property type="term" value="C:cell outer membrane"/>
    <property type="evidence" value="ECO:0007669"/>
    <property type="project" value="UniProtKB-SubCell"/>
</dbReference>
<dbReference type="Gene3D" id="2.60.40.2070">
    <property type="match status" value="1"/>
</dbReference>
<feature type="domain" description="PapC N-terminal" evidence="12">
    <location>
        <begin position="24"/>
        <end position="168"/>
    </location>
</feature>
<name>A0A420XG67_9PAST</name>
<keyword evidence="5 9" id="KW-0812">Transmembrane</keyword>
<comment type="similarity">
    <text evidence="2 9">Belongs to the fimbrial export usher family.</text>
</comment>
<evidence type="ECO:0000256" key="1">
    <source>
        <dbReference type="ARBA" id="ARBA00004571"/>
    </source>
</evidence>
<proteinExistence type="inferred from homology"/>
<evidence type="ECO:0000259" key="11">
    <source>
        <dbReference type="Pfam" id="PF13953"/>
    </source>
</evidence>
<evidence type="ECO:0000256" key="8">
    <source>
        <dbReference type="ARBA" id="ARBA00023237"/>
    </source>
</evidence>
<dbReference type="InterPro" id="IPR043142">
    <property type="entry name" value="PapC-like_C_sf"/>
</dbReference>
<evidence type="ECO:0000256" key="5">
    <source>
        <dbReference type="ARBA" id="ARBA00022692"/>
    </source>
</evidence>
<protein>
    <submittedName>
        <fullName evidence="13">Outer membrane usher protein</fullName>
    </submittedName>
</protein>
<sequence length="816" mass="91685">MYFKYSLLFLSLIYSVSSFSEEFEFDENFGSFVSGQDVDFSRFKFGNPIPSGEYIADLEINGQNRGTLSIKFEDKGVDVEPIYGLCLTSNLKNALDLKDNAFIYNNSEQECISAVEAIPSADIQFDISTQVLKITIPQEFIVSRPRGYISPSLLNDGVPTAFVRYDVTYNKYDSTSYKTLGLNAGLNLFNWSIRHRGNKYWADQQQGKYKSSYLYAQHEVLPLQAQFTMGDFYVNGNFIDGFGIRGMRIASDERMLPSSMKGYAPVVRGVANTNARVVVKQNNHIIYELSVPAGAFAIDDLYPSGSGDLTVDIIESNGQIHSFIVPYSGGIDLVRKGQVRYQFSVGKYRVDSRTLGDMIYQGEVRYGVLNGLTLNLGSTGTKNYLSNVVGVSFDTPVGYLLTKYAFKKVKINKENKKFSNKELTLSYGLHLPKLDTYILISGFQSFSPNTYSLSDVVYLNNTDLQRYFYNDRLHKQYSFYINHRLGDNLGSFYFSAQRNLYWDNDKSTEYYLSYGNNFKQLQYEIGYKQSTNRESGLKDKAWYVNLSMPLGDSISAPRISSYYTHDRDHNLRTSLYGYMGDNDQINYGLSFDRYASQSSYSSYLGYKNPMVSLDFSATRANNSTQYSSRASGAIVAHPHGVTFGNDISDTFAIVSAKGASGVKINYSDNNRLDWWGNGIVPYLSPYQVNDVSLDPSSLPNNIILSSTGKKIIPRANSAVLVNFDVESSNYSIFDIVLLDGSTPPLAAEAFDEKGNLIGYVMQGGRLFTQLKSDSGVVNIRWGNSQNQQCAFQYDLDNVSSMDSEYKLYSEVCKVGE</sequence>
<dbReference type="Pfam" id="PF13953">
    <property type="entry name" value="PapC_C"/>
    <property type="match status" value="1"/>
</dbReference>
<dbReference type="Proteomes" id="UP000280099">
    <property type="component" value="Unassembled WGS sequence"/>
</dbReference>
<dbReference type="Pfam" id="PF00577">
    <property type="entry name" value="Usher"/>
    <property type="match status" value="1"/>
</dbReference>
<feature type="signal peptide" evidence="10">
    <location>
        <begin position="1"/>
        <end position="20"/>
    </location>
</feature>
<dbReference type="InterPro" id="IPR018030">
    <property type="entry name" value="Fimbrial_membr_usher_CS"/>
</dbReference>
<evidence type="ECO:0000256" key="3">
    <source>
        <dbReference type="ARBA" id="ARBA00022448"/>
    </source>
</evidence>
<comment type="subcellular location">
    <subcellularLocation>
        <location evidence="1 9">Cell outer membrane</location>
        <topology evidence="1 9">Multi-pass membrane protein</topology>
    </subcellularLocation>
</comment>
<dbReference type="Gene3D" id="3.10.20.410">
    <property type="match status" value="1"/>
</dbReference>
<dbReference type="SUPFAM" id="SSF141729">
    <property type="entry name" value="FimD N-terminal domain-like"/>
    <property type="match status" value="1"/>
</dbReference>
<keyword evidence="14" id="KW-1185">Reference proteome</keyword>
<evidence type="ECO:0000256" key="4">
    <source>
        <dbReference type="ARBA" id="ARBA00022452"/>
    </source>
</evidence>
<comment type="caution">
    <text evidence="13">The sequence shown here is derived from an EMBL/GenBank/DDBJ whole genome shotgun (WGS) entry which is preliminary data.</text>
</comment>
<dbReference type="InterPro" id="IPR025885">
    <property type="entry name" value="PapC_N"/>
</dbReference>
<dbReference type="InterPro" id="IPR000015">
    <property type="entry name" value="Fimb_usher"/>
</dbReference>
<evidence type="ECO:0000259" key="12">
    <source>
        <dbReference type="Pfam" id="PF13954"/>
    </source>
</evidence>
<organism evidence="13 14">
    <name type="scientific">Otariodibacter oris</name>
    <dbReference type="NCBI Taxonomy" id="1032623"/>
    <lineage>
        <taxon>Bacteria</taxon>
        <taxon>Pseudomonadati</taxon>
        <taxon>Pseudomonadota</taxon>
        <taxon>Gammaproteobacteria</taxon>
        <taxon>Pasteurellales</taxon>
        <taxon>Pasteurellaceae</taxon>
        <taxon>Otariodibacter</taxon>
    </lineage>
</organism>
<feature type="chain" id="PRO_5019425541" evidence="10">
    <location>
        <begin position="21"/>
        <end position="816"/>
    </location>
</feature>
<evidence type="ECO:0000256" key="10">
    <source>
        <dbReference type="SAM" id="SignalP"/>
    </source>
</evidence>
<dbReference type="PROSITE" id="PS01151">
    <property type="entry name" value="FIMBRIAL_USHER"/>
    <property type="match status" value="1"/>
</dbReference>
<keyword evidence="8 9" id="KW-0998">Cell outer membrane</keyword>
<dbReference type="Pfam" id="PF13954">
    <property type="entry name" value="PapC_N"/>
    <property type="match status" value="1"/>
</dbReference>
<dbReference type="Gene3D" id="2.60.40.3110">
    <property type="match status" value="1"/>
</dbReference>
<keyword evidence="7 9" id="KW-0472">Membrane</keyword>
<evidence type="ECO:0000256" key="2">
    <source>
        <dbReference type="ARBA" id="ARBA00008064"/>
    </source>
</evidence>
<dbReference type="GO" id="GO:0015473">
    <property type="term" value="F:fimbrial usher porin activity"/>
    <property type="evidence" value="ECO:0007669"/>
    <property type="project" value="InterPro"/>
</dbReference>
<evidence type="ECO:0000313" key="14">
    <source>
        <dbReference type="Proteomes" id="UP000280099"/>
    </source>
</evidence>
<evidence type="ECO:0000313" key="13">
    <source>
        <dbReference type="EMBL" id="RKR71756.1"/>
    </source>
</evidence>
<dbReference type="InterPro" id="IPR025949">
    <property type="entry name" value="PapC-like_C"/>
</dbReference>
<dbReference type="Gene3D" id="2.60.40.2610">
    <property type="entry name" value="Outer membrane usher protein FimD, plug domain"/>
    <property type="match status" value="1"/>
</dbReference>
<evidence type="ECO:0000256" key="6">
    <source>
        <dbReference type="ARBA" id="ARBA00022729"/>
    </source>
</evidence>
<dbReference type="RefSeq" id="WP_170143761.1">
    <property type="nucleotide sequence ID" value="NZ_CP016604.1"/>
</dbReference>
<dbReference type="InterPro" id="IPR037224">
    <property type="entry name" value="PapC_N_sf"/>
</dbReference>
<accession>A0A420XG67</accession>
<gene>
    <name evidence="13" type="ORF">DES31_1104</name>
</gene>
<reference evidence="13 14" key="1">
    <citation type="submission" date="2018-10" db="EMBL/GenBank/DDBJ databases">
        <title>Genomic Encyclopedia of Type Strains, Phase IV (KMG-IV): sequencing the most valuable type-strain genomes for metagenomic binning, comparative biology and taxonomic classification.</title>
        <authorList>
            <person name="Goeker M."/>
        </authorList>
    </citation>
    <scope>NUCLEOTIDE SEQUENCE [LARGE SCALE GENOMIC DNA]</scope>
    <source>
        <strain evidence="13 14">DSM 23800</strain>
    </source>
</reference>
<dbReference type="EMBL" id="RBJC01000006">
    <property type="protein sequence ID" value="RKR71756.1"/>
    <property type="molecule type" value="Genomic_DNA"/>
</dbReference>
<dbReference type="InterPro" id="IPR042186">
    <property type="entry name" value="FimD_plug_dom"/>
</dbReference>
<feature type="domain" description="PapC-like C-terminal" evidence="11">
    <location>
        <begin position="735"/>
        <end position="796"/>
    </location>
</feature>
<dbReference type="PANTHER" id="PTHR30451:SF5">
    <property type="entry name" value="SLR0019 PROTEIN"/>
    <property type="match status" value="1"/>
</dbReference>
<evidence type="ECO:0000256" key="9">
    <source>
        <dbReference type="RuleBase" id="RU003884"/>
    </source>
</evidence>